<organism evidence="10 11">
    <name type="scientific">Coccomyxa viridis</name>
    <dbReference type="NCBI Taxonomy" id="1274662"/>
    <lineage>
        <taxon>Eukaryota</taxon>
        <taxon>Viridiplantae</taxon>
        <taxon>Chlorophyta</taxon>
        <taxon>core chlorophytes</taxon>
        <taxon>Trebouxiophyceae</taxon>
        <taxon>Trebouxiophyceae incertae sedis</taxon>
        <taxon>Coccomyxaceae</taxon>
        <taxon>Coccomyxa</taxon>
    </lineage>
</organism>
<name>A0AAV1IBR5_9CHLO</name>
<dbReference type="Pfam" id="PF01281">
    <property type="entry name" value="Ribosomal_L9_N"/>
    <property type="match status" value="1"/>
</dbReference>
<reference evidence="10 11" key="1">
    <citation type="submission" date="2023-10" db="EMBL/GenBank/DDBJ databases">
        <authorList>
            <person name="Maclean D."/>
            <person name="Macfadyen A."/>
        </authorList>
    </citation>
    <scope>NUCLEOTIDE SEQUENCE [LARGE SCALE GENOMIC DNA]</scope>
</reference>
<evidence type="ECO:0000259" key="9">
    <source>
        <dbReference type="PROSITE" id="PS00651"/>
    </source>
</evidence>
<dbReference type="InterPro" id="IPR020070">
    <property type="entry name" value="Ribosomal_bL9_N"/>
</dbReference>
<keyword evidence="4" id="KW-0689">Ribosomal protein</keyword>
<dbReference type="InterPro" id="IPR020069">
    <property type="entry name" value="Ribosomal_bL9_C"/>
</dbReference>
<protein>
    <recommendedName>
        <fullName evidence="7">Large ribosomal subunit protein bL9c</fullName>
    </recommendedName>
    <alternativeName>
        <fullName evidence="8">50S ribosomal protein L9, chloroplastic</fullName>
    </alternativeName>
    <alternativeName>
        <fullName evidence="6">CL9</fullName>
    </alternativeName>
</protein>
<evidence type="ECO:0000313" key="11">
    <source>
        <dbReference type="Proteomes" id="UP001314263"/>
    </source>
</evidence>
<dbReference type="Gene3D" id="3.40.5.10">
    <property type="entry name" value="Ribosomal protein L9, N-terminal domain"/>
    <property type="match status" value="1"/>
</dbReference>
<evidence type="ECO:0000256" key="5">
    <source>
        <dbReference type="ARBA" id="ARBA00023274"/>
    </source>
</evidence>
<dbReference type="NCBIfam" id="TIGR00158">
    <property type="entry name" value="L9"/>
    <property type="match status" value="1"/>
</dbReference>
<dbReference type="SUPFAM" id="SSF55658">
    <property type="entry name" value="L9 N-domain-like"/>
    <property type="match status" value="1"/>
</dbReference>
<feature type="domain" description="Ribosomal protein L9" evidence="9">
    <location>
        <begin position="64"/>
        <end position="91"/>
    </location>
</feature>
<evidence type="ECO:0000256" key="3">
    <source>
        <dbReference type="ARBA" id="ARBA00022884"/>
    </source>
</evidence>
<dbReference type="Proteomes" id="UP001314263">
    <property type="component" value="Unassembled WGS sequence"/>
</dbReference>
<dbReference type="GO" id="GO:0003735">
    <property type="term" value="F:structural constituent of ribosome"/>
    <property type="evidence" value="ECO:0007669"/>
    <property type="project" value="InterPro"/>
</dbReference>
<dbReference type="Gene3D" id="3.10.430.100">
    <property type="entry name" value="Ribosomal protein L9, C-terminal domain"/>
    <property type="match status" value="1"/>
</dbReference>
<dbReference type="Pfam" id="PF03948">
    <property type="entry name" value="Ribosomal_L9_C"/>
    <property type="match status" value="1"/>
</dbReference>
<evidence type="ECO:0000256" key="8">
    <source>
        <dbReference type="ARBA" id="ARBA00035427"/>
    </source>
</evidence>
<evidence type="ECO:0000256" key="1">
    <source>
        <dbReference type="ARBA" id="ARBA00010605"/>
    </source>
</evidence>
<dbReference type="GO" id="GO:1990904">
    <property type="term" value="C:ribonucleoprotein complex"/>
    <property type="evidence" value="ECO:0007669"/>
    <property type="project" value="UniProtKB-KW"/>
</dbReference>
<keyword evidence="3" id="KW-0694">RNA-binding</keyword>
<dbReference type="PROSITE" id="PS00651">
    <property type="entry name" value="RIBOSOMAL_L9"/>
    <property type="match status" value="1"/>
</dbReference>
<evidence type="ECO:0000313" key="10">
    <source>
        <dbReference type="EMBL" id="CAK0784301.1"/>
    </source>
</evidence>
<dbReference type="SUPFAM" id="SSF55653">
    <property type="entry name" value="Ribosomal protein L9 C-domain"/>
    <property type="match status" value="1"/>
</dbReference>
<dbReference type="InterPro" id="IPR036791">
    <property type="entry name" value="Ribosomal_bL9_C_sf"/>
</dbReference>
<keyword evidence="11" id="KW-1185">Reference proteome</keyword>
<evidence type="ECO:0000256" key="4">
    <source>
        <dbReference type="ARBA" id="ARBA00022980"/>
    </source>
</evidence>
<dbReference type="EMBL" id="CAUYUE010000010">
    <property type="protein sequence ID" value="CAK0784301.1"/>
    <property type="molecule type" value="Genomic_DNA"/>
</dbReference>
<comment type="caution">
    <text evidence="10">The sequence shown here is derived from an EMBL/GenBank/DDBJ whole genome shotgun (WGS) entry which is preliminary data.</text>
</comment>
<dbReference type="GO" id="GO:0019843">
    <property type="term" value="F:rRNA binding"/>
    <property type="evidence" value="ECO:0007669"/>
    <property type="project" value="UniProtKB-KW"/>
</dbReference>
<proteinExistence type="inferred from homology"/>
<dbReference type="GO" id="GO:0006412">
    <property type="term" value="P:translation"/>
    <property type="evidence" value="ECO:0007669"/>
    <property type="project" value="InterPro"/>
</dbReference>
<dbReference type="PANTHER" id="PTHR21368">
    <property type="entry name" value="50S RIBOSOMAL PROTEIN L9"/>
    <property type="match status" value="1"/>
</dbReference>
<dbReference type="InterPro" id="IPR020594">
    <property type="entry name" value="Ribosomal_bL9_bac/chp"/>
</dbReference>
<keyword evidence="2" id="KW-0699">rRNA-binding</keyword>
<dbReference type="GO" id="GO:0005840">
    <property type="term" value="C:ribosome"/>
    <property type="evidence" value="ECO:0007669"/>
    <property type="project" value="UniProtKB-KW"/>
</dbReference>
<evidence type="ECO:0000256" key="2">
    <source>
        <dbReference type="ARBA" id="ARBA00022730"/>
    </source>
</evidence>
<sequence>MDALGLKIHSHFQCYVGMRRVDMSASSATQAPPQRHRCNLAIQANKKVVKKQQVVLKQDVQNLGIKGDITMVPLGFYRNYLKPRNIADPATEGILMNIEKDRQRGEKAASDIKNKAKAMAVALQTIGKFVVKKKVGENDKIFGSVTPAEIVDAIFQQTGRQLDRKDVELPDMPSLGTYQASIKLHPEVTGSFNVVVQREKNA</sequence>
<accession>A0AAV1IBR5</accession>
<dbReference type="HAMAP" id="MF_00503">
    <property type="entry name" value="Ribosomal_bL9"/>
    <property type="match status" value="1"/>
</dbReference>
<dbReference type="InterPro" id="IPR009027">
    <property type="entry name" value="Ribosomal_bL9/RNase_H1_N"/>
</dbReference>
<dbReference type="InterPro" id="IPR036935">
    <property type="entry name" value="Ribosomal_bL9_N_sf"/>
</dbReference>
<gene>
    <name evidence="10" type="ORF">CVIRNUC_007505</name>
</gene>
<keyword evidence="5" id="KW-0687">Ribonucleoprotein</keyword>
<evidence type="ECO:0000256" key="6">
    <source>
        <dbReference type="ARBA" id="ARBA00031047"/>
    </source>
</evidence>
<dbReference type="AlphaFoldDB" id="A0AAV1IBR5"/>
<comment type="similarity">
    <text evidence="1">Belongs to the bacterial ribosomal protein bL9 family.</text>
</comment>
<evidence type="ECO:0000256" key="7">
    <source>
        <dbReference type="ARBA" id="ARBA00035193"/>
    </source>
</evidence>
<dbReference type="InterPro" id="IPR000244">
    <property type="entry name" value="Ribosomal_bL9"/>
</dbReference>